<dbReference type="AlphaFoldDB" id="A0A518FS60"/>
<sequence length="52" mass="6023">MFLQFRVTMASRKMNTKVPAIHKFDGVFPPAKFDVPTSTLMNWPDNQIRNVV</sequence>
<evidence type="ECO:0000313" key="2">
    <source>
        <dbReference type="Proteomes" id="UP000320839"/>
    </source>
</evidence>
<gene>
    <name evidence="1" type="ORF">Pan153_38030</name>
</gene>
<dbReference type="EMBL" id="CP036317">
    <property type="protein sequence ID" value="QDV19140.1"/>
    <property type="molecule type" value="Genomic_DNA"/>
</dbReference>
<dbReference type="Proteomes" id="UP000320839">
    <property type="component" value="Chromosome"/>
</dbReference>
<name>A0A518FS60_9PLAN</name>
<protein>
    <submittedName>
        <fullName evidence="1">Uncharacterized protein</fullName>
    </submittedName>
</protein>
<accession>A0A518FS60</accession>
<proteinExistence type="predicted"/>
<evidence type="ECO:0000313" key="1">
    <source>
        <dbReference type="EMBL" id="QDV19140.1"/>
    </source>
</evidence>
<reference evidence="1 2" key="1">
    <citation type="submission" date="2019-02" db="EMBL/GenBank/DDBJ databases">
        <title>Deep-cultivation of Planctomycetes and their phenomic and genomic characterization uncovers novel biology.</title>
        <authorList>
            <person name="Wiegand S."/>
            <person name="Jogler M."/>
            <person name="Boedeker C."/>
            <person name="Pinto D."/>
            <person name="Vollmers J."/>
            <person name="Rivas-Marin E."/>
            <person name="Kohn T."/>
            <person name="Peeters S.H."/>
            <person name="Heuer A."/>
            <person name="Rast P."/>
            <person name="Oberbeckmann S."/>
            <person name="Bunk B."/>
            <person name="Jeske O."/>
            <person name="Meyerdierks A."/>
            <person name="Storesund J.E."/>
            <person name="Kallscheuer N."/>
            <person name="Luecker S."/>
            <person name="Lage O.M."/>
            <person name="Pohl T."/>
            <person name="Merkel B.J."/>
            <person name="Hornburger P."/>
            <person name="Mueller R.-W."/>
            <person name="Bruemmer F."/>
            <person name="Labrenz M."/>
            <person name="Spormann A.M."/>
            <person name="Op den Camp H."/>
            <person name="Overmann J."/>
            <person name="Amann R."/>
            <person name="Jetten M.S.M."/>
            <person name="Mascher T."/>
            <person name="Medema M.H."/>
            <person name="Devos D.P."/>
            <person name="Kaster A.-K."/>
            <person name="Ovreas L."/>
            <person name="Rohde M."/>
            <person name="Galperin M.Y."/>
            <person name="Jogler C."/>
        </authorList>
    </citation>
    <scope>NUCLEOTIDE SEQUENCE [LARGE SCALE GENOMIC DNA]</scope>
    <source>
        <strain evidence="1 2">Pan153</strain>
    </source>
</reference>
<organism evidence="1 2">
    <name type="scientific">Gimesia panareensis</name>
    <dbReference type="NCBI Taxonomy" id="2527978"/>
    <lineage>
        <taxon>Bacteria</taxon>
        <taxon>Pseudomonadati</taxon>
        <taxon>Planctomycetota</taxon>
        <taxon>Planctomycetia</taxon>
        <taxon>Planctomycetales</taxon>
        <taxon>Planctomycetaceae</taxon>
        <taxon>Gimesia</taxon>
    </lineage>
</organism>